<name>A0A1X9T2C8_9BACT</name>
<protein>
    <recommendedName>
        <fullName evidence="3">Motility protein</fullName>
    </recommendedName>
</protein>
<dbReference type="RefSeq" id="WP_086248855.1">
    <property type="nucleotide sequence ID" value="NZ_CP018791.1"/>
</dbReference>
<dbReference type="EMBL" id="CP018791">
    <property type="protein sequence ID" value="ARR02549.1"/>
    <property type="molecule type" value="Genomic_DNA"/>
</dbReference>
<reference evidence="1 2" key="1">
    <citation type="journal article" date="2017" name="Genome Biol. Evol.">
        <title>Comparative Genomic Analysis Identifies a Campylobacter Clade Deficient in Selenium Metabolism.</title>
        <authorList>
            <person name="Miller W.G."/>
            <person name="Yee E."/>
            <person name="Lopes B.S."/>
            <person name="Chapman M.H."/>
            <person name="Huynh S."/>
            <person name="Bono J.L."/>
            <person name="Parker C.T."/>
            <person name="Strachan N.J.C."/>
            <person name="Forbes K.J."/>
        </authorList>
    </citation>
    <scope>NUCLEOTIDE SEQUENCE [LARGE SCALE GENOMIC DNA]</scope>
    <source>
        <strain evidence="1 2">RM8964</strain>
    </source>
</reference>
<gene>
    <name evidence="1" type="ORF">CVIC8964_1147</name>
</gene>
<accession>A0A1X9T2C8</accession>
<sequence length="74" mass="7884">MLSGINGNADTQLAVSTMALKKSMDIEQTAMSDILNGIVGANMQTVNKDVPVITDPTQFVQDEALKAGRLDIYA</sequence>
<dbReference type="STRING" id="1660074.CVIC8964_1147"/>
<organism evidence="1 2">
    <name type="scientific">Campylobacter vicugnae</name>
    <dbReference type="NCBI Taxonomy" id="1660076"/>
    <lineage>
        <taxon>Bacteria</taxon>
        <taxon>Pseudomonadati</taxon>
        <taxon>Campylobacterota</taxon>
        <taxon>Epsilonproteobacteria</taxon>
        <taxon>Campylobacterales</taxon>
        <taxon>Campylobacteraceae</taxon>
        <taxon>Campylobacter</taxon>
    </lineage>
</organism>
<proteinExistence type="predicted"/>
<dbReference type="OrthoDB" id="5362697at2"/>
<evidence type="ECO:0000313" key="2">
    <source>
        <dbReference type="Proteomes" id="UP000194265"/>
    </source>
</evidence>
<dbReference type="AlphaFoldDB" id="A0A1X9T2C8"/>
<dbReference type="Proteomes" id="UP000194265">
    <property type="component" value="Chromosome"/>
</dbReference>
<evidence type="ECO:0000313" key="1">
    <source>
        <dbReference type="EMBL" id="ARR02549.1"/>
    </source>
</evidence>
<evidence type="ECO:0008006" key="3">
    <source>
        <dbReference type="Google" id="ProtNLM"/>
    </source>
</evidence>